<dbReference type="AlphaFoldDB" id="A0A4U5JUM3"/>
<organism evidence="2 3">
    <name type="scientific">Luteimonas gilva</name>
    <dbReference type="NCBI Taxonomy" id="2572684"/>
    <lineage>
        <taxon>Bacteria</taxon>
        <taxon>Pseudomonadati</taxon>
        <taxon>Pseudomonadota</taxon>
        <taxon>Gammaproteobacteria</taxon>
        <taxon>Lysobacterales</taxon>
        <taxon>Lysobacteraceae</taxon>
        <taxon>Luteimonas</taxon>
    </lineage>
</organism>
<keyword evidence="3" id="KW-1185">Reference proteome</keyword>
<feature type="chain" id="PRO_5020349315" evidence="1">
    <location>
        <begin position="23"/>
        <end position="196"/>
    </location>
</feature>
<feature type="signal peptide" evidence="1">
    <location>
        <begin position="1"/>
        <end position="22"/>
    </location>
</feature>
<dbReference type="EMBL" id="SZUA01000001">
    <property type="protein sequence ID" value="TKR33245.1"/>
    <property type="molecule type" value="Genomic_DNA"/>
</dbReference>
<evidence type="ECO:0000256" key="1">
    <source>
        <dbReference type="SAM" id="SignalP"/>
    </source>
</evidence>
<dbReference type="OrthoDB" id="8595802at2"/>
<dbReference type="RefSeq" id="WP_137265455.1">
    <property type="nucleotide sequence ID" value="NZ_SZUA01000001.1"/>
</dbReference>
<evidence type="ECO:0000313" key="2">
    <source>
        <dbReference type="EMBL" id="TKR33245.1"/>
    </source>
</evidence>
<reference evidence="2 3" key="1">
    <citation type="submission" date="2019-04" db="EMBL/GenBank/DDBJ databases">
        <title>Reference strain of H23.</title>
        <authorList>
            <person name="Luo X."/>
        </authorList>
    </citation>
    <scope>NUCLEOTIDE SEQUENCE [LARGE SCALE GENOMIC DNA]</scope>
    <source>
        <strain evidence="2 3">H23</strain>
    </source>
</reference>
<keyword evidence="1" id="KW-0732">Signal</keyword>
<comment type="caution">
    <text evidence="2">The sequence shown here is derived from an EMBL/GenBank/DDBJ whole genome shotgun (WGS) entry which is preliminary data.</text>
</comment>
<dbReference type="Proteomes" id="UP000308707">
    <property type="component" value="Unassembled WGS sequence"/>
</dbReference>
<sequence length="196" mass="21190">MAFRGMSGWLAAALCFAGIADAAAAGPVDCAAISRRIAANAPDYRPAPSGKVVGKGRAYFHAAPHASCVRKGFVVAGDPLEVRLVMPGWVQVVFIGKNDGKQYGGWLKQARVELDSVPSLYTGELPADAAAFVKRREECEHFLGEEPYDAARKAYLDKAIRQTCAGGNRRLRELRAKYRNDAPVLYALSGYEDLAE</sequence>
<evidence type="ECO:0000313" key="3">
    <source>
        <dbReference type="Proteomes" id="UP000308707"/>
    </source>
</evidence>
<proteinExistence type="predicted"/>
<gene>
    <name evidence="2" type="ORF">FCE95_02750</name>
</gene>
<name>A0A4U5JUM3_9GAMM</name>
<accession>A0A4U5JUM3</accession>
<protein>
    <submittedName>
        <fullName evidence="2">SH3 domain-containing protein</fullName>
    </submittedName>
</protein>